<dbReference type="RefSeq" id="WP_308418334.1">
    <property type="nucleotide sequence ID" value="NZ_QKZL01000007.1"/>
</dbReference>
<evidence type="ECO:0000313" key="3">
    <source>
        <dbReference type="Proteomes" id="UP000248916"/>
    </source>
</evidence>
<dbReference type="SUPFAM" id="SSF52540">
    <property type="entry name" value="P-loop containing nucleoside triphosphate hydrolases"/>
    <property type="match status" value="1"/>
</dbReference>
<evidence type="ECO:0000313" key="2">
    <source>
        <dbReference type="EMBL" id="PZX16280.1"/>
    </source>
</evidence>
<gene>
    <name evidence="2" type="ORF">LX81_02132</name>
</gene>
<dbReference type="GO" id="GO:0006270">
    <property type="term" value="P:DNA replication initiation"/>
    <property type="evidence" value="ECO:0007669"/>
    <property type="project" value="TreeGrafter"/>
</dbReference>
<name>A0A2W7N8C6_9RHOB</name>
<protein>
    <recommendedName>
        <fullName evidence="1">Hda lid domain-containing protein</fullName>
    </recommendedName>
</protein>
<dbReference type="InterPro" id="IPR027417">
    <property type="entry name" value="P-loop_NTPase"/>
</dbReference>
<sequence>MIARQLPFDLPVRPALDREAFFVSPANADAVALLDDDARWPGGKLLLTGPEASGKTHLAHVWAARGDAVVVAAEQLGRLDVPTLARARHVVVEDIPAIAGRRREEAALFHLHNLVLAEGGRLLLTGRGRPASWPIGLPDLASRIRATAPAMLDAPDDPLLGALLMKHFRDRQLVVPEPLVPYLLARMRRTAAAARAIAAELDRLSLAEHHRVTLPMARRALEADPTPDKSEED</sequence>
<reference evidence="2 3" key="1">
    <citation type="submission" date="2018-06" db="EMBL/GenBank/DDBJ databases">
        <title>Genomic Encyclopedia of Archaeal and Bacterial Type Strains, Phase II (KMG-II): from individual species to whole genera.</title>
        <authorList>
            <person name="Goeker M."/>
        </authorList>
    </citation>
    <scope>NUCLEOTIDE SEQUENCE [LARGE SCALE GENOMIC DNA]</scope>
    <source>
        <strain evidence="2 3">DSM 22009</strain>
    </source>
</reference>
<keyword evidence="3" id="KW-1185">Reference proteome</keyword>
<dbReference type="PANTHER" id="PTHR30050">
    <property type="entry name" value="CHROMOSOMAL REPLICATION INITIATOR PROTEIN DNAA"/>
    <property type="match status" value="1"/>
</dbReference>
<comment type="caution">
    <text evidence="2">The sequence shown here is derived from an EMBL/GenBank/DDBJ whole genome shotgun (WGS) entry which is preliminary data.</text>
</comment>
<dbReference type="InterPro" id="IPR055199">
    <property type="entry name" value="Hda_lid"/>
</dbReference>
<feature type="domain" description="Hda lid" evidence="1">
    <location>
        <begin position="163"/>
        <end position="221"/>
    </location>
</feature>
<organism evidence="2 3">
    <name type="scientific">Palleronia aestuarii</name>
    <dbReference type="NCBI Taxonomy" id="568105"/>
    <lineage>
        <taxon>Bacteria</taxon>
        <taxon>Pseudomonadati</taxon>
        <taxon>Pseudomonadota</taxon>
        <taxon>Alphaproteobacteria</taxon>
        <taxon>Rhodobacterales</taxon>
        <taxon>Roseobacteraceae</taxon>
        <taxon>Palleronia</taxon>
    </lineage>
</organism>
<accession>A0A2W7N8C6</accession>
<dbReference type="GO" id="GO:0003688">
    <property type="term" value="F:DNA replication origin binding"/>
    <property type="evidence" value="ECO:0007669"/>
    <property type="project" value="TreeGrafter"/>
</dbReference>
<dbReference type="PANTHER" id="PTHR30050:SF5">
    <property type="entry name" value="DNAA REGULATORY INACTIVATOR HDA"/>
    <property type="match status" value="1"/>
</dbReference>
<dbReference type="Gene3D" id="1.10.8.60">
    <property type="match status" value="1"/>
</dbReference>
<dbReference type="AlphaFoldDB" id="A0A2W7N8C6"/>
<proteinExistence type="predicted"/>
<evidence type="ECO:0000259" key="1">
    <source>
        <dbReference type="Pfam" id="PF22688"/>
    </source>
</evidence>
<dbReference type="Pfam" id="PF22688">
    <property type="entry name" value="Hda_lid"/>
    <property type="match status" value="1"/>
</dbReference>
<dbReference type="Proteomes" id="UP000248916">
    <property type="component" value="Unassembled WGS sequence"/>
</dbReference>
<dbReference type="Gene3D" id="3.40.50.300">
    <property type="entry name" value="P-loop containing nucleotide triphosphate hydrolases"/>
    <property type="match status" value="1"/>
</dbReference>
<dbReference type="GO" id="GO:0005886">
    <property type="term" value="C:plasma membrane"/>
    <property type="evidence" value="ECO:0007669"/>
    <property type="project" value="TreeGrafter"/>
</dbReference>
<dbReference type="EMBL" id="QKZL01000007">
    <property type="protein sequence ID" value="PZX16280.1"/>
    <property type="molecule type" value="Genomic_DNA"/>
</dbReference>